<reference evidence="1" key="1">
    <citation type="journal article" date="2020" name="mSystems">
        <title>Genome- and Community-Level Interaction Insights into Carbon Utilization and Element Cycling Functions of Hydrothermarchaeota in Hydrothermal Sediment.</title>
        <authorList>
            <person name="Zhou Z."/>
            <person name="Liu Y."/>
            <person name="Xu W."/>
            <person name="Pan J."/>
            <person name="Luo Z.H."/>
            <person name="Li M."/>
        </authorList>
    </citation>
    <scope>NUCLEOTIDE SEQUENCE [LARGE SCALE GENOMIC DNA]</scope>
    <source>
        <strain evidence="1">HyVt-389</strain>
    </source>
</reference>
<dbReference type="Proteomes" id="UP000885738">
    <property type="component" value="Unassembled WGS sequence"/>
</dbReference>
<dbReference type="EMBL" id="DRIH01000075">
    <property type="protein sequence ID" value="HEC67647.1"/>
    <property type="molecule type" value="Genomic_DNA"/>
</dbReference>
<proteinExistence type="predicted"/>
<gene>
    <name evidence="1" type="ORF">ENI35_02370</name>
</gene>
<organism evidence="1">
    <name type="scientific">Desulfofervidus auxilii</name>
    <dbReference type="NCBI Taxonomy" id="1621989"/>
    <lineage>
        <taxon>Bacteria</taxon>
        <taxon>Pseudomonadati</taxon>
        <taxon>Thermodesulfobacteriota</taxon>
        <taxon>Candidatus Desulfofervidia</taxon>
        <taxon>Candidatus Desulfofervidales</taxon>
        <taxon>Candidatus Desulfofervidaceae</taxon>
        <taxon>Candidatus Desulfofervidus</taxon>
    </lineage>
</organism>
<evidence type="ECO:0000313" key="1">
    <source>
        <dbReference type="EMBL" id="HEC67647.1"/>
    </source>
</evidence>
<name>A0A7C1ZN57_DESA2</name>
<comment type="caution">
    <text evidence="1">The sequence shown here is derived from an EMBL/GenBank/DDBJ whole genome shotgun (WGS) entry which is preliminary data.</text>
</comment>
<evidence type="ECO:0008006" key="2">
    <source>
        <dbReference type="Google" id="ProtNLM"/>
    </source>
</evidence>
<accession>A0A7C1ZN57</accession>
<sequence length="119" mass="13995">MKIQKTLILSILIVFVFLTPVFSETLINAPRDIVWEKAIKMFPKKLKIKKIYKDKYIIIAERKIGIQKKFNREIKIRFASRGEQTIITYNIKTLPGLLGFGSTREIMETFVERLKETCE</sequence>
<dbReference type="AlphaFoldDB" id="A0A7C1ZN57"/>
<protein>
    <recommendedName>
        <fullName evidence="2">DUF3568 family protein</fullName>
    </recommendedName>
</protein>